<proteinExistence type="predicted"/>
<feature type="region of interest" description="Disordered" evidence="3">
    <location>
        <begin position="40"/>
        <end position="59"/>
    </location>
</feature>
<dbReference type="PANTHER" id="PTHR45686:SF4">
    <property type="entry name" value="ADP-RIBOSYLATION FACTOR GTPASE ACTIVATING PROTEIN 3, ISOFORM H"/>
    <property type="match status" value="1"/>
</dbReference>
<evidence type="ECO:0000256" key="3">
    <source>
        <dbReference type="SAM" id="MobiDB-lite"/>
    </source>
</evidence>
<feature type="region of interest" description="Disordered" evidence="3">
    <location>
        <begin position="67"/>
        <end position="122"/>
    </location>
</feature>
<dbReference type="AlphaFoldDB" id="A0A2G9TVH3"/>
<dbReference type="GO" id="GO:0046872">
    <property type="term" value="F:metal ion binding"/>
    <property type="evidence" value="ECO:0007669"/>
    <property type="project" value="UniProtKB-KW"/>
</dbReference>
<reference evidence="4 5" key="1">
    <citation type="submission" date="2015-09" db="EMBL/GenBank/DDBJ databases">
        <title>Draft genome of the parasitic nematode Teladorsagia circumcincta isolate WARC Sus (inbred).</title>
        <authorList>
            <person name="Mitreva M."/>
        </authorList>
    </citation>
    <scope>NUCLEOTIDE SEQUENCE [LARGE SCALE GENOMIC DNA]</scope>
    <source>
        <strain evidence="4 5">S</strain>
    </source>
</reference>
<accession>A0A2G9TVH3</accession>
<dbReference type="PANTHER" id="PTHR45686">
    <property type="entry name" value="ADP-RIBOSYLATION FACTOR GTPASE ACTIVATING PROTEIN 3, ISOFORM H-RELATED"/>
    <property type="match status" value="1"/>
</dbReference>
<evidence type="ECO:0000256" key="2">
    <source>
        <dbReference type="ARBA" id="ARBA00022833"/>
    </source>
</evidence>
<evidence type="ECO:0000313" key="5">
    <source>
        <dbReference type="Proteomes" id="UP000230423"/>
    </source>
</evidence>
<protein>
    <submittedName>
        <fullName evidence="4">Uncharacterized protein</fullName>
    </submittedName>
</protein>
<keyword evidence="5" id="KW-1185">Reference proteome</keyword>
<dbReference type="OrthoDB" id="983479at2759"/>
<evidence type="ECO:0000256" key="1">
    <source>
        <dbReference type="ARBA" id="ARBA00022723"/>
    </source>
</evidence>
<sequence length="216" mass="23880">MQVGGNANAEKLAQLCKEVQNKYGNTVHIDTAAVVEEHKEVDLSKRIEPSISLSQKSEDDWEVVEEKSLNKNDDDLFTTDFSSKSRTDFFDSWDDQQQEMDSKRSTSSHSAPRKPVLAAPQSDVDIQKKFAGAKAISSDMYFGSNEMDYETKAALSRFEGQSSLGSADLWGQGSQPQYSQVPEMSDIKDSLRAGASKVAEKFSSISTSFSSYMSDP</sequence>
<dbReference type="GO" id="GO:0000139">
    <property type="term" value="C:Golgi membrane"/>
    <property type="evidence" value="ECO:0007669"/>
    <property type="project" value="GOC"/>
</dbReference>
<organism evidence="4 5">
    <name type="scientific">Teladorsagia circumcincta</name>
    <name type="common">Brown stomach worm</name>
    <name type="synonym">Ostertagia circumcincta</name>
    <dbReference type="NCBI Taxonomy" id="45464"/>
    <lineage>
        <taxon>Eukaryota</taxon>
        <taxon>Metazoa</taxon>
        <taxon>Ecdysozoa</taxon>
        <taxon>Nematoda</taxon>
        <taxon>Chromadorea</taxon>
        <taxon>Rhabditida</taxon>
        <taxon>Rhabditina</taxon>
        <taxon>Rhabditomorpha</taxon>
        <taxon>Strongyloidea</taxon>
        <taxon>Trichostrongylidae</taxon>
        <taxon>Teladorsagia</taxon>
    </lineage>
</organism>
<name>A0A2G9TVH3_TELCI</name>
<keyword evidence="2" id="KW-0862">Zinc</keyword>
<dbReference type="EMBL" id="KZ352813">
    <property type="protein sequence ID" value="PIO61925.1"/>
    <property type="molecule type" value="Genomic_DNA"/>
</dbReference>
<keyword evidence="1" id="KW-0479">Metal-binding</keyword>
<dbReference type="GO" id="GO:0048205">
    <property type="term" value="P:COPI coating of Golgi vesicle"/>
    <property type="evidence" value="ECO:0007669"/>
    <property type="project" value="TreeGrafter"/>
</dbReference>
<dbReference type="Proteomes" id="UP000230423">
    <property type="component" value="Unassembled WGS sequence"/>
</dbReference>
<evidence type="ECO:0000313" key="4">
    <source>
        <dbReference type="EMBL" id="PIO61925.1"/>
    </source>
</evidence>
<gene>
    <name evidence="4" type="ORF">TELCIR_16537</name>
</gene>